<dbReference type="AlphaFoldDB" id="A0A0E4GAT6"/>
<dbReference type="Proteomes" id="UP000045545">
    <property type="component" value="Unassembled WGS sequence"/>
</dbReference>
<dbReference type="RefSeq" id="WP_046497478.1">
    <property type="nucleotide sequence ID" value="NZ_CGIH01000027.1"/>
</dbReference>
<feature type="compositionally biased region" description="Basic and acidic residues" evidence="1">
    <location>
        <begin position="47"/>
        <end position="57"/>
    </location>
</feature>
<reference evidence="2 3" key="1">
    <citation type="submission" date="2015-03" db="EMBL/GenBank/DDBJ databases">
        <authorList>
            <person name="Murphy D."/>
        </authorList>
    </citation>
    <scope>NUCLEOTIDE SEQUENCE [LARGE SCALE GENOMIC DNA]</scope>
    <source>
        <strain evidence="2 3">OL-4</strain>
    </source>
</reference>
<proteinExistence type="predicted"/>
<dbReference type="PROSITE" id="PS51257">
    <property type="entry name" value="PROKAR_LIPOPROTEIN"/>
    <property type="match status" value="1"/>
</dbReference>
<feature type="compositionally biased region" description="Polar residues" evidence="1">
    <location>
        <begin position="67"/>
        <end position="82"/>
    </location>
</feature>
<feature type="region of interest" description="Disordered" evidence="1">
    <location>
        <begin position="29"/>
        <end position="123"/>
    </location>
</feature>
<feature type="compositionally biased region" description="Basic and acidic residues" evidence="1">
    <location>
        <begin position="83"/>
        <end position="118"/>
    </location>
</feature>
<keyword evidence="3" id="KW-1185">Reference proteome</keyword>
<protein>
    <submittedName>
        <fullName evidence="2">Uncharacterized</fullName>
    </submittedName>
</protein>
<evidence type="ECO:0000256" key="1">
    <source>
        <dbReference type="SAM" id="MobiDB-lite"/>
    </source>
</evidence>
<dbReference type="OrthoDB" id="2080525at2"/>
<evidence type="ECO:0000313" key="3">
    <source>
        <dbReference type="Proteomes" id="UP000045545"/>
    </source>
</evidence>
<dbReference type="EMBL" id="CGIH01000027">
    <property type="protein sequence ID" value="CFX68268.1"/>
    <property type="molecule type" value="Genomic_DNA"/>
</dbReference>
<dbReference type="STRING" id="690567.1635"/>
<sequence>MNRLGLKIAVIVIMIAFVVTLAGCSGLEKDSAAKKPAPSDSKNAPVEMEKIHKDLEKIMASLGQKKNLAQKSKQQGEMSHFSTEPKKSGPEKSQADEQSKSKGGRSESDQESEKKRPDQAAANKQMINDWQAEETSLINIHSSWNALEPKAVKDGLGMTERNDFEQILDELTVGISQQNINSSLMSAIALYGQYAKLTRIFKMPIPPDFYETKYQLLAAAAEAGNANWEQAEGRIADIKESWHRFKLQSKIKDENLLNKSEFAIEDVIRALENQQMDILVIKSAIALNNLQQIEKELQKVQSTISPK</sequence>
<accession>A0A0E4GAT6</accession>
<evidence type="ECO:0000313" key="2">
    <source>
        <dbReference type="EMBL" id="CFX68268.1"/>
    </source>
</evidence>
<gene>
    <name evidence="2" type="ORF">1635</name>
</gene>
<name>A0A0E4GAT6_9FIRM</name>
<organism evidence="2 3">
    <name type="scientific">Syntrophomonas zehnderi OL-4</name>
    <dbReference type="NCBI Taxonomy" id="690567"/>
    <lineage>
        <taxon>Bacteria</taxon>
        <taxon>Bacillati</taxon>
        <taxon>Bacillota</taxon>
        <taxon>Clostridia</taxon>
        <taxon>Eubacteriales</taxon>
        <taxon>Syntrophomonadaceae</taxon>
        <taxon>Syntrophomonas</taxon>
    </lineage>
</organism>